<accession>A0A1Y6BL30</accession>
<keyword evidence="1" id="KW-0732">Signal</keyword>
<dbReference type="STRING" id="560819.SAMN05428998_105290"/>
<evidence type="ECO:0000313" key="2">
    <source>
        <dbReference type="EMBL" id="SMF14709.1"/>
    </source>
</evidence>
<keyword evidence="3" id="KW-1185">Reference proteome</keyword>
<dbReference type="Proteomes" id="UP000192917">
    <property type="component" value="Unassembled WGS sequence"/>
</dbReference>
<dbReference type="InterPro" id="IPR006311">
    <property type="entry name" value="TAT_signal"/>
</dbReference>
<name>A0A1Y6BL30_9PROT</name>
<dbReference type="NCBIfam" id="TIGR02122">
    <property type="entry name" value="TRAP_TAXI"/>
    <property type="match status" value="1"/>
</dbReference>
<evidence type="ECO:0008006" key="4">
    <source>
        <dbReference type="Google" id="ProtNLM"/>
    </source>
</evidence>
<dbReference type="SUPFAM" id="SSF53850">
    <property type="entry name" value="Periplasmic binding protein-like II"/>
    <property type="match status" value="1"/>
</dbReference>
<dbReference type="InterPro" id="IPR011852">
    <property type="entry name" value="TRAP_TAXI"/>
</dbReference>
<dbReference type="Pfam" id="PF16868">
    <property type="entry name" value="NMT1_3"/>
    <property type="match status" value="1"/>
</dbReference>
<dbReference type="Gene3D" id="3.40.190.10">
    <property type="entry name" value="Periplasmic binding protein-like II"/>
    <property type="match status" value="2"/>
</dbReference>
<dbReference type="PROSITE" id="PS51318">
    <property type="entry name" value="TAT"/>
    <property type="match status" value="1"/>
</dbReference>
<reference evidence="2 3" key="1">
    <citation type="submission" date="2017-04" db="EMBL/GenBank/DDBJ databases">
        <authorList>
            <person name="Afonso C.L."/>
            <person name="Miller P.J."/>
            <person name="Scott M.A."/>
            <person name="Spackman E."/>
            <person name="Goraichik I."/>
            <person name="Dimitrov K.M."/>
            <person name="Suarez D.L."/>
            <person name="Swayne D.E."/>
        </authorList>
    </citation>
    <scope>NUCLEOTIDE SEQUENCE [LARGE SCALE GENOMIC DNA]</scope>
    <source>
        <strain evidence="2 3">USBA 355</strain>
    </source>
</reference>
<dbReference type="RefSeq" id="WP_085122382.1">
    <property type="nucleotide sequence ID" value="NZ_FWZX01000005.1"/>
</dbReference>
<organism evidence="2 3">
    <name type="scientific">Tistlia consotensis USBA 355</name>
    <dbReference type="NCBI Taxonomy" id="560819"/>
    <lineage>
        <taxon>Bacteria</taxon>
        <taxon>Pseudomonadati</taxon>
        <taxon>Pseudomonadota</taxon>
        <taxon>Alphaproteobacteria</taxon>
        <taxon>Rhodospirillales</taxon>
        <taxon>Rhodovibrionaceae</taxon>
        <taxon>Tistlia</taxon>
    </lineage>
</organism>
<dbReference type="AlphaFoldDB" id="A0A1Y6BL30"/>
<gene>
    <name evidence="2" type="ORF">SAMN05428998_105290</name>
</gene>
<feature type="chain" id="PRO_5012102309" description="TRAP transporter solute receptor, TAXI family" evidence="1">
    <location>
        <begin position="31"/>
        <end position="331"/>
    </location>
</feature>
<dbReference type="EMBL" id="FWZX01000005">
    <property type="protein sequence ID" value="SMF14709.1"/>
    <property type="molecule type" value="Genomic_DNA"/>
</dbReference>
<dbReference type="PANTHER" id="PTHR42941:SF1">
    <property type="entry name" value="SLL1037 PROTEIN"/>
    <property type="match status" value="1"/>
</dbReference>
<feature type="signal peptide" evidence="1">
    <location>
        <begin position="1"/>
        <end position="30"/>
    </location>
</feature>
<dbReference type="PANTHER" id="PTHR42941">
    <property type="entry name" value="SLL1037 PROTEIN"/>
    <property type="match status" value="1"/>
</dbReference>
<evidence type="ECO:0000256" key="1">
    <source>
        <dbReference type="SAM" id="SignalP"/>
    </source>
</evidence>
<evidence type="ECO:0000313" key="3">
    <source>
        <dbReference type="Proteomes" id="UP000192917"/>
    </source>
</evidence>
<proteinExistence type="predicted"/>
<sequence>MTRRFLLAATAAALLGISGLGLGLPGQAEAADQKLLIGSTASASSHYGYFVAVTQLINEKVKGVDAAVVETGATVDNLRRLSRDQIDLGLVTTNIGYQAFAGKGDFAGHPVDSRLLWVYTVAPQNVVVRTDAGYKALADLKGKVFNPGIRGSATEKTTEAVFKTLGIAPDYVRGSTSDIVDSIKDGRVTGYVKSGVGDKLDGSSLDIATFTPIGVLGLDGAQRRKIEAEMPDISVVSVPAGAGEGIGAYDTWAFGVAVVARPGLDEETAYEITKAINENVGPQAAAFSTLKGADIGKMTMKVGTIPLHPGALRYYREAGYDVPKKLIGKAE</sequence>
<protein>
    <recommendedName>
        <fullName evidence="4">TRAP transporter solute receptor, TAXI family</fullName>
    </recommendedName>
</protein>